<evidence type="ECO:0000256" key="9">
    <source>
        <dbReference type="ARBA" id="ARBA00023306"/>
    </source>
</evidence>
<dbReference type="InterPro" id="IPR014163">
    <property type="entry name" value="Tol-Pal_TolQ"/>
</dbReference>
<evidence type="ECO:0000313" key="12">
    <source>
        <dbReference type="EMBL" id="MDP4534811.1"/>
    </source>
</evidence>
<evidence type="ECO:0000256" key="1">
    <source>
        <dbReference type="ARBA" id="ARBA00004651"/>
    </source>
</evidence>
<evidence type="ECO:0000256" key="2">
    <source>
        <dbReference type="ARBA" id="ARBA00010442"/>
    </source>
</evidence>
<evidence type="ECO:0000313" key="13">
    <source>
        <dbReference type="Proteomes" id="UP001231616"/>
    </source>
</evidence>
<comment type="subunit">
    <text evidence="10">The Tol-Pal system is composed of five core proteins: the inner membrane proteins TolA, TolQ and TolR, the periplasmic protein TolB and the outer membrane protein Pal. They form a network linking the inner and outer membranes and the peptidoglycan layer.</text>
</comment>
<evidence type="ECO:0000256" key="6">
    <source>
        <dbReference type="ARBA" id="ARBA00022692"/>
    </source>
</evidence>
<comment type="caution">
    <text evidence="12">The sequence shown here is derived from an EMBL/GenBank/DDBJ whole genome shotgun (WGS) entry which is preliminary data.</text>
</comment>
<evidence type="ECO:0000256" key="5">
    <source>
        <dbReference type="ARBA" id="ARBA00022618"/>
    </source>
</evidence>
<evidence type="ECO:0000256" key="3">
    <source>
        <dbReference type="ARBA" id="ARBA00022475"/>
    </source>
</evidence>
<dbReference type="NCBIfam" id="TIGR02796">
    <property type="entry name" value="tolQ"/>
    <property type="match status" value="1"/>
</dbReference>
<keyword evidence="7 10" id="KW-1133">Transmembrane helix</keyword>
<gene>
    <name evidence="10 12" type="primary">tolQ</name>
    <name evidence="12" type="ORF">Q3O60_01210</name>
</gene>
<keyword evidence="13" id="KW-1185">Reference proteome</keyword>
<keyword evidence="6 10" id="KW-0812">Transmembrane</keyword>
<feature type="transmembrane region" description="Helical" evidence="10">
    <location>
        <begin position="16"/>
        <end position="36"/>
    </location>
</feature>
<evidence type="ECO:0000256" key="4">
    <source>
        <dbReference type="ARBA" id="ARBA00022519"/>
    </source>
</evidence>
<feature type="transmembrane region" description="Helical" evidence="10">
    <location>
        <begin position="170"/>
        <end position="192"/>
    </location>
</feature>
<dbReference type="InterPro" id="IPR050790">
    <property type="entry name" value="ExbB/TolQ_transport"/>
</dbReference>
<feature type="domain" description="MotA/TolQ/ExbB proton channel" evidence="11">
    <location>
        <begin position="81"/>
        <end position="204"/>
    </location>
</feature>
<keyword evidence="5 10" id="KW-0132">Cell division</keyword>
<evidence type="ECO:0000256" key="10">
    <source>
        <dbReference type="HAMAP-Rule" id="MF_02202"/>
    </source>
</evidence>
<organism evidence="12 13">
    <name type="scientific">Alkalimonas collagenimarina</name>
    <dbReference type="NCBI Taxonomy" id="400390"/>
    <lineage>
        <taxon>Bacteria</taxon>
        <taxon>Pseudomonadati</taxon>
        <taxon>Pseudomonadota</taxon>
        <taxon>Gammaproteobacteria</taxon>
        <taxon>Alkalimonas</taxon>
    </lineage>
</organism>
<keyword evidence="9 10" id="KW-0131">Cell cycle</keyword>
<keyword evidence="4 10" id="KW-0997">Cell inner membrane</keyword>
<dbReference type="PANTHER" id="PTHR30625">
    <property type="entry name" value="PROTEIN TOLQ"/>
    <property type="match status" value="1"/>
</dbReference>
<accession>A0ABT9GUS7</accession>
<keyword evidence="8 10" id="KW-0472">Membrane</keyword>
<dbReference type="Proteomes" id="UP001231616">
    <property type="component" value="Unassembled WGS sequence"/>
</dbReference>
<dbReference type="PANTHER" id="PTHR30625:SF3">
    <property type="entry name" value="TOL-PAL SYSTEM PROTEIN TOLQ"/>
    <property type="match status" value="1"/>
</dbReference>
<evidence type="ECO:0000259" key="11">
    <source>
        <dbReference type="Pfam" id="PF01618"/>
    </source>
</evidence>
<comment type="function">
    <text evidence="10">Part of the Tol-Pal system, which plays a role in outer membrane invagination during cell division and is important for maintaining outer membrane integrity.</text>
</comment>
<protein>
    <recommendedName>
        <fullName evidence="10">Tol-Pal system protein TolQ</fullName>
    </recommendedName>
</protein>
<dbReference type="InterPro" id="IPR002898">
    <property type="entry name" value="MotA_ExbB_proton_chnl"/>
</dbReference>
<sequence>MSGEISVVGLLLEAGIIVQAVMLLLAGMSIVSWAMIFQRRKVLKQAVTEAKRFEDKFWSGIDLSKLYSEVSARGQVTGLEALFKGGFKEFVRLHKNSSRQPSAVMEGSQRAMRVGLSREVERLETHLPFLATVGSISPYIGLFGTVWGIMNSFIALGSVQQATLNMVAPGIAEALIATAMGLFAAIPAVIAYNRFSHQVELLESSYVNFVEEFANILHRQAVSSTGEAA</sequence>
<evidence type="ECO:0000256" key="7">
    <source>
        <dbReference type="ARBA" id="ARBA00022989"/>
    </source>
</evidence>
<proteinExistence type="inferred from homology"/>
<comment type="similarity">
    <text evidence="2 10">Belongs to the ExbB/TolQ family.</text>
</comment>
<evidence type="ECO:0000256" key="8">
    <source>
        <dbReference type="ARBA" id="ARBA00023136"/>
    </source>
</evidence>
<comment type="subcellular location">
    <subcellularLocation>
        <location evidence="10">Cell inner membrane</location>
        <topology evidence="10">Multi-pass membrane protein</topology>
    </subcellularLocation>
    <subcellularLocation>
        <location evidence="1">Cell membrane</location>
        <topology evidence="1">Multi-pass membrane protein</topology>
    </subcellularLocation>
</comment>
<reference evidence="12 13" key="1">
    <citation type="submission" date="2023-08" db="EMBL/GenBank/DDBJ databases">
        <authorList>
            <person name="Joshi A."/>
            <person name="Thite S."/>
        </authorList>
    </citation>
    <scope>NUCLEOTIDE SEQUENCE [LARGE SCALE GENOMIC DNA]</scope>
    <source>
        <strain evidence="12 13">AC40</strain>
    </source>
</reference>
<dbReference type="Pfam" id="PF01618">
    <property type="entry name" value="MotA_ExbB"/>
    <property type="match status" value="1"/>
</dbReference>
<keyword evidence="3 10" id="KW-1003">Cell membrane</keyword>
<dbReference type="RefSeq" id="WP_305892078.1">
    <property type="nucleotide sequence ID" value="NZ_JAUZVZ010000001.1"/>
</dbReference>
<feature type="transmembrane region" description="Helical" evidence="10">
    <location>
        <begin position="127"/>
        <end position="150"/>
    </location>
</feature>
<dbReference type="EMBL" id="JAUZVZ010000001">
    <property type="protein sequence ID" value="MDP4534811.1"/>
    <property type="molecule type" value="Genomic_DNA"/>
</dbReference>
<dbReference type="HAMAP" id="MF_02202">
    <property type="entry name" value="TolQ"/>
    <property type="match status" value="1"/>
</dbReference>
<name>A0ABT9GUS7_9GAMM</name>